<dbReference type="EMBL" id="BPQO01000056">
    <property type="protein sequence ID" value="GJD92698.1"/>
    <property type="molecule type" value="Genomic_DNA"/>
</dbReference>
<evidence type="ECO:0000313" key="3">
    <source>
        <dbReference type="Proteomes" id="UP001055247"/>
    </source>
</evidence>
<protein>
    <submittedName>
        <fullName evidence="2">Uncharacterized protein</fullName>
    </submittedName>
</protein>
<name>A0AAV4ZXN1_9HYPH</name>
<dbReference type="Gene3D" id="2.60.40.10">
    <property type="entry name" value="Immunoglobulins"/>
    <property type="match status" value="9"/>
</dbReference>
<comment type="caution">
    <text evidence="2">The sequence shown here is derived from an EMBL/GenBank/DDBJ whole genome shotgun (WGS) entry which is preliminary data.</text>
</comment>
<keyword evidence="3" id="KW-1185">Reference proteome</keyword>
<evidence type="ECO:0000313" key="2">
    <source>
        <dbReference type="EMBL" id="GJD92698.1"/>
    </source>
</evidence>
<dbReference type="InterPro" id="IPR013783">
    <property type="entry name" value="Ig-like_fold"/>
</dbReference>
<feature type="region of interest" description="Disordered" evidence="1">
    <location>
        <begin position="922"/>
        <end position="947"/>
    </location>
</feature>
<sequence>MSGLTAVARDRAGRTSSSAAFAIDVRDPVVVSGSPAGTAEVGRAYAAGFAAQGGRGPFVWSLAAGSLPAGLRLDTATGAISGTPTTVQTASGLQLRAVDQDGRTGLSDRFAIRVGTAFALSLASVLPGSLGTAFSGQATASGGQGPYLYAITAGTLPAGLSFDGTTGRFAGTPSALSRTTLTVRASDADGRTAQASTTISITDPLVLVLRASTAAATVGQSFSRSYAAAGGQAPYSYTLASGTLPPGLSLAAGTGTISGTPTTVGTYASLVLRVVDADGRSQTTEPFAIDVRPALVLAGGTGSGAPIPYGTVGVAYASGVSASGGRGPYTYQLSAGTLPAGLVLDGASGAITGTPTKLETAAGLRITATDADGRSAPGPIFQIDVRDPVRVSGSPSATGTVGTIYGPVQFAATGGRGPFVYRLASGTLPSGLTLSGTGLLSGTPGTLGSATGLQIQATDADGRIGYSASFTIAVADTLRAVATLPSPVEVGSAYTGRVAPSGGRAPYVFAFSGSALPPGLVLDADSGVVSGTAISAGTFSGIVLRAADADGRTAFTTSATIQVRDRFELSYAPQTAATGTAYTILPNITGGRAGFVYTLAGGTLPAGLRLDGASGAITGTPTSSGTTSGLSVRVVDADGRSATSAAFAITVMQPLTLTLAARHDVPTGSPFSIDPKANGGRQPYAWSMIPGVTGTSFDAATGRLTGTLTASGTTRVTIAVTDADGRTVSGATDIVAAGAMTVRVPNTGMIRNTAYTGIFTVDGGVGPYTFTRTGTLPPGISMFVPDGSFHGTPTVSGEYPITFKATDKNGRSTTVQVTFVVGEPATFQLIPGFRPYAWIGRYYEARGLRITNGTGPYALMGSPALPPGYPVAPRCLRHKTRSAHALQHNPALLLVRPTTAASGLNDLKPPKGTVRMAVHTDSAQRFASTPARRPSPDAYSSCLEGAG</sequence>
<proteinExistence type="predicted"/>
<evidence type="ECO:0000256" key="1">
    <source>
        <dbReference type="SAM" id="MobiDB-lite"/>
    </source>
</evidence>
<dbReference type="GO" id="GO:0016020">
    <property type="term" value="C:membrane"/>
    <property type="evidence" value="ECO:0007669"/>
    <property type="project" value="InterPro"/>
</dbReference>
<dbReference type="AlphaFoldDB" id="A0AAV4ZXN1"/>
<organism evidence="2 3">
    <name type="scientific">Methylobacterium hispanicum</name>
    <dbReference type="NCBI Taxonomy" id="270350"/>
    <lineage>
        <taxon>Bacteria</taxon>
        <taxon>Pseudomonadati</taxon>
        <taxon>Pseudomonadota</taxon>
        <taxon>Alphaproteobacteria</taxon>
        <taxon>Hyphomicrobiales</taxon>
        <taxon>Methylobacteriaceae</taxon>
        <taxon>Methylobacterium</taxon>
    </lineage>
</organism>
<dbReference type="SUPFAM" id="SSF49313">
    <property type="entry name" value="Cadherin-like"/>
    <property type="match status" value="8"/>
</dbReference>
<accession>A0AAV4ZXN1</accession>
<gene>
    <name evidence="2" type="ORF">BHAOGJBA_6254</name>
</gene>
<dbReference type="Pfam" id="PF05345">
    <property type="entry name" value="He_PIG"/>
    <property type="match status" value="9"/>
</dbReference>
<dbReference type="GO" id="GO:0005509">
    <property type="term" value="F:calcium ion binding"/>
    <property type="evidence" value="ECO:0007669"/>
    <property type="project" value="InterPro"/>
</dbReference>
<dbReference type="Proteomes" id="UP001055247">
    <property type="component" value="Unassembled WGS sequence"/>
</dbReference>
<reference evidence="2" key="2">
    <citation type="submission" date="2021-08" db="EMBL/GenBank/DDBJ databases">
        <authorList>
            <person name="Tani A."/>
            <person name="Ola A."/>
            <person name="Ogura Y."/>
            <person name="Katsura K."/>
            <person name="Hayashi T."/>
        </authorList>
    </citation>
    <scope>NUCLEOTIDE SEQUENCE</scope>
    <source>
        <strain evidence="2">DSM 16372</strain>
    </source>
</reference>
<dbReference type="InterPro" id="IPR015919">
    <property type="entry name" value="Cadherin-like_sf"/>
</dbReference>
<reference evidence="2" key="1">
    <citation type="journal article" date="2016" name="Front. Microbiol.">
        <title>Genome Sequence of the Piezophilic, Mesophilic Sulfate-Reducing Bacterium Desulfovibrio indicus J2T.</title>
        <authorList>
            <person name="Cao J."/>
            <person name="Maignien L."/>
            <person name="Shao Z."/>
            <person name="Alain K."/>
            <person name="Jebbar M."/>
        </authorList>
    </citation>
    <scope>NUCLEOTIDE SEQUENCE</scope>
    <source>
        <strain evidence="2">DSM 16372</strain>
    </source>
</reference>
<dbReference type="PANTHER" id="PTHR37494">
    <property type="entry name" value="HEMAGGLUTININ"/>
    <property type="match status" value="1"/>
</dbReference>
<dbReference type="PANTHER" id="PTHR37494:SF1">
    <property type="entry name" value="STAPHYLOCOCCUS AUREUS SURFACE PROTEIN A"/>
    <property type="match status" value="1"/>
</dbReference>